<dbReference type="Pfam" id="PF20149">
    <property type="entry name" value="DUF6532"/>
    <property type="match status" value="1"/>
</dbReference>
<reference evidence="2" key="1">
    <citation type="submission" date="2023-03" db="EMBL/GenBank/DDBJ databases">
        <title>Massive genome expansion in bonnet fungi (Mycena s.s.) driven by repeated elements and novel gene families across ecological guilds.</title>
        <authorList>
            <consortium name="Lawrence Berkeley National Laboratory"/>
            <person name="Harder C.B."/>
            <person name="Miyauchi S."/>
            <person name="Viragh M."/>
            <person name="Kuo A."/>
            <person name="Thoen E."/>
            <person name="Andreopoulos B."/>
            <person name="Lu D."/>
            <person name="Skrede I."/>
            <person name="Drula E."/>
            <person name="Henrissat B."/>
            <person name="Morin E."/>
            <person name="Kohler A."/>
            <person name="Barry K."/>
            <person name="LaButti K."/>
            <person name="Morin E."/>
            <person name="Salamov A."/>
            <person name="Lipzen A."/>
            <person name="Mereny Z."/>
            <person name="Hegedus B."/>
            <person name="Baldrian P."/>
            <person name="Stursova M."/>
            <person name="Weitz H."/>
            <person name="Taylor A."/>
            <person name="Grigoriev I.V."/>
            <person name="Nagy L.G."/>
            <person name="Martin F."/>
            <person name="Kauserud H."/>
        </authorList>
    </citation>
    <scope>NUCLEOTIDE SEQUENCE</scope>
    <source>
        <strain evidence="2">CBHHK188m</strain>
    </source>
</reference>
<feature type="domain" description="DUF6532" evidence="1">
    <location>
        <begin position="94"/>
        <end position="174"/>
    </location>
</feature>
<dbReference type="InterPro" id="IPR045341">
    <property type="entry name" value="DUF6532"/>
</dbReference>
<keyword evidence="3" id="KW-1185">Reference proteome</keyword>
<name>A0AAD7MGA6_9AGAR</name>
<proteinExistence type="predicted"/>
<evidence type="ECO:0000313" key="3">
    <source>
        <dbReference type="Proteomes" id="UP001215280"/>
    </source>
</evidence>
<protein>
    <recommendedName>
        <fullName evidence="1">DUF6532 domain-containing protein</fullName>
    </recommendedName>
</protein>
<gene>
    <name evidence="2" type="ORF">DFH07DRAFT_1068525</name>
</gene>
<evidence type="ECO:0000313" key="2">
    <source>
        <dbReference type="EMBL" id="KAJ7715079.1"/>
    </source>
</evidence>
<comment type="caution">
    <text evidence="2">The sequence shown here is derived from an EMBL/GenBank/DDBJ whole genome shotgun (WGS) entry which is preliminary data.</text>
</comment>
<dbReference type="Proteomes" id="UP001215280">
    <property type="component" value="Unassembled WGS sequence"/>
</dbReference>
<organism evidence="2 3">
    <name type="scientific">Mycena maculata</name>
    <dbReference type="NCBI Taxonomy" id="230809"/>
    <lineage>
        <taxon>Eukaryota</taxon>
        <taxon>Fungi</taxon>
        <taxon>Dikarya</taxon>
        <taxon>Basidiomycota</taxon>
        <taxon>Agaricomycotina</taxon>
        <taxon>Agaricomycetes</taxon>
        <taxon>Agaricomycetidae</taxon>
        <taxon>Agaricales</taxon>
        <taxon>Marasmiineae</taxon>
        <taxon>Mycenaceae</taxon>
        <taxon>Mycena</taxon>
    </lineage>
</organism>
<evidence type="ECO:0000259" key="1">
    <source>
        <dbReference type="Pfam" id="PF20149"/>
    </source>
</evidence>
<sequence length="183" mass="20323">MPSNGWLLSPLISRRALARSPPRPLQVCIFNILKLSVVPFHRAANHRQAIQAISLVCAKSPKKKAGVVEQDTRGPIEDDFAAIAIVTVTTTAMKTSIVRGRSRSPARLPIRPTTGQNKKTVARIRKIAEDLKEKSTFAFKEKTGLYKNTIFQMAVNAMWFAKCKDDGPHLPDLFGPRLRFGCT</sequence>
<dbReference type="AlphaFoldDB" id="A0AAD7MGA6"/>
<dbReference type="EMBL" id="JARJLG010000356">
    <property type="protein sequence ID" value="KAJ7715079.1"/>
    <property type="molecule type" value="Genomic_DNA"/>
</dbReference>
<accession>A0AAD7MGA6</accession>